<dbReference type="VEuPathDB" id="FungiDB:QG37_07310"/>
<gene>
    <name evidence="1" type="ORF">QG37_07310</name>
</gene>
<protein>
    <submittedName>
        <fullName evidence="1">Uncharacterized protein</fullName>
    </submittedName>
</protein>
<reference evidence="2" key="1">
    <citation type="journal article" date="2015" name="BMC Genomics">
        <title>Draft genome of a commonly misdiagnosed multidrug resistant pathogen Candida auris.</title>
        <authorList>
            <person name="Chatterjee S."/>
            <person name="Alampalli S.V."/>
            <person name="Nageshan R.K."/>
            <person name="Chettiar S.T."/>
            <person name="Joshi S."/>
            <person name="Tatu U.S."/>
        </authorList>
    </citation>
    <scope>NUCLEOTIDE SEQUENCE [LARGE SCALE GENOMIC DNA]</scope>
    <source>
        <strain evidence="2">6684</strain>
    </source>
</reference>
<accession>A0A0L0NQI9</accession>
<comment type="caution">
    <text evidence="1">The sequence shown here is derived from an EMBL/GenBank/DDBJ whole genome shotgun (WGS) entry which is preliminary data.</text>
</comment>
<evidence type="ECO:0000313" key="2">
    <source>
        <dbReference type="Proteomes" id="UP000037122"/>
    </source>
</evidence>
<dbReference type="EMBL" id="LGST01000056">
    <property type="protein sequence ID" value="KND96422.1"/>
    <property type="molecule type" value="Genomic_DNA"/>
</dbReference>
<sequence length="70" mass="8392">MAAKWVLMHQVLQEKRHPRKLLEMKNGYYSLSEFCLMSWDLTSVPSERRVVVLEIRYLSELKDGKYHEHG</sequence>
<dbReference type="Proteomes" id="UP000037122">
    <property type="component" value="Unassembled WGS sequence"/>
</dbReference>
<proteinExistence type="predicted"/>
<name>A0A0L0NQI9_CANAR</name>
<evidence type="ECO:0000313" key="1">
    <source>
        <dbReference type="EMBL" id="KND96422.1"/>
    </source>
</evidence>
<dbReference type="AlphaFoldDB" id="A0A0L0NQI9"/>
<organism evidence="1 2">
    <name type="scientific">Candidozyma auris</name>
    <name type="common">Yeast</name>
    <name type="synonym">Candida auris</name>
    <dbReference type="NCBI Taxonomy" id="498019"/>
    <lineage>
        <taxon>Eukaryota</taxon>
        <taxon>Fungi</taxon>
        <taxon>Dikarya</taxon>
        <taxon>Ascomycota</taxon>
        <taxon>Saccharomycotina</taxon>
        <taxon>Pichiomycetes</taxon>
        <taxon>Metschnikowiaceae</taxon>
        <taxon>Candidozyma</taxon>
    </lineage>
</organism>